<dbReference type="Proteomes" id="UP000017248">
    <property type="component" value="Unassembled WGS sequence"/>
</dbReference>
<dbReference type="HOGENOM" id="CLU_2246547_0_0_9"/>
<name>U6F481_LACHE</name>
<comment type="caution">
    <text evidence="1">The sequence shown here is derived from an EMBL/GenBank/DDBJ whole genome shotgun (WGS) entry which is preliminary data.</text>
</comment>
<reference evidence="1" key="1">
    <citation type="submission" date="2013-09" db="EMBL/GenBank/DDBJ databases">
        <title>Draft Genome Sequence of five Lactobacillus helveticus strains CIRM-BIA 101T, 103, 104, 951 and 953 isolated from milk product.</title>
        <authorList>
            <person name="Valence F."/>
            <person name="Chuat V."/>
            <person name="Ma L."/>
            <person name="Creno S."/>
            <person name="Falentin H."/>
            <person name="Lortal S."/>
            <person name="Bizet C."/>
            <person name="Clermont D."/>
            <person name="Loux V."/>
            <person name="Bouchier C."/>
            <person name="Cousin S."/>
        </authorList>
    </citation>
    <scope>NUCLEOTIDE SEQUENCE [LARGE SCALE GENOMIC DNA]</scope>
    <source>
        <strain evidence="1">CIRM-BIA 951</strain>
    </source>
</reference>
<dbReference type="AlphaFoldDB" id="U6F481"/>
<dbReference type="EMBL" id="CBUK010000127">
    <property type="protein sequence ID" value="CDI58957.1"/>
    <property type="molecule type" value="Genomic_DNA"/>
</dbReference>
<evidence type="ECO:0000313" key="1">
    <source>
        <dbReference type="EMBL" id="CDI58957.1"/>
    </source>
</evidence>
<evidence type="ECO:0000313" key="2">
    <source>
        <dbReference type="Proteomes" id="UP000017248"/>
    </source>
</evidence>
<gene>
    <name evidence="1" type="ORF">LHCIRMBIA951_00978</name>
</gene>
<keyword evidence="2" id="KW-1185">Reference proteome</keyword>
<accession>U6F481</accession>
<organism evidence="1 2">
    <name type="scientific">Lactobacillus helveticus CIRM-BIA 951</name>
    <dbReference type="NCBI Taxonomy" id="1226334"/>
    <lineage>
        <taxon>Bacteria</taxon>
        <taxon>Bacillati</taxon>
        <taxon>Bacillota</taxon>
        <taxon>Bacilli</taxon>
        <taxon>Lactobacillales</taxon>
        <taxon>Lactobacillaceae</taxon>
        <taxon>Lactobacillus</taxon>
    </lineage>
</organism>
<protein>
    <submittedName>
        <fullName evidence="1">Uncharacterized protein</fullName>
    </submittedName>
</protein>
<proteinExistence type="predicted"/>
<sequence length="130" mass="14715">MPGIKRAAKASGLNSRVGQVYEDEAALPISSTYHTNMRTMSALKNQIYFNVKQMLFGGFYGSDSQMNDSSRYTEWEHAGDLLGCRTKHYDAKTKYFGISFSGLKGDSSKISVHMMGVAKRYIQNYKKFNR</sequence>